<dbReference type="InterPro" id="IPR002347">
    <property type="entry name" value="SDR_fam"/>
</dbReference>
<comment type="catalytic activity">
    <reaction evidence="11">
        <text>ursodeoxycholate + NAD(+) = 7-oxolithocholate + NADH + H(+)</text>
        <dbReference type="Rhea" id="RHEA:42028"/>
        <dbReference type="ChEBI" id="CHEBI:15378"/>
        <dbReference type="ChEBI" id="CHEBI:57540"/>
        <dbReference type="ChEBI" id="CHEBI:57945"/>
        <dbReference type="ChEBI" id="CHEBI:78604"/>
        <dbReference type="ChEBI" id="CHEBI:78605"/>
    </reaction>
    <physiologicalReaction direction="left-to-right" evidence="11">
        <dbReference type="Rhea" id="RHEA:42029"/>
    </physiologicalReaction>
</comment>
<comment type="catalytic activity">
    <reaction evidence="14">
        <text>11-dehydrocorticosterone + NAD(+) = pregn-4-ene-3,11,20,21-tetraone + NADH + H(+)</text>
        <dbReference type="Rhea" id="RHEA:42020"/>
        <dbReference type="ChEBI" id="CHEBI:15378"/>
        <dbReference type="ChEBI" id="CHEBI:57540"/>
        <dbReference type="ChEBI" id="CHEBI:57945"/>
        <dbReference type="ChEBI" id="CHEBI:78600"/>
        <dbReference type="ChEBI" id="CHEBI:78601"/>
    </reaction>
    <physiologicalReaction direction="left-to-right" evidence="14">
        <dbReference type="Rhea" id="RHEA:42021"/>
    </physiologicalReaction>
</comment>
<dbReference type="EC" id="1.1.1.53" evidence="3"/>
<dbReference type="Pfam" id="PF00106">
    <property type="entry name" value="adh_short"/>
    <property type="match status" value="1"/>
</dbReference>
<dbReference type="PANTHER" id="PTHR43658">
    <property type="entry name" value="SHORT-CHAIN DEHYDROGENASE/REDUCTASE"/>
    <property type="match status" value="1"/>
</dbReference>
<keyword evidence="2" id="KW-0560">Oxidoreductase</keyword>
<evidence type="ECO:0000256" key="18">
    <source>
        <dbReference type="ARBA" id="ARBA00082399"/>
    </source>
</evidence>
<proteinExistence type="inferred from homology"/>
<evidence type="ECO:0000256" key="17">
    <source>
        <dbReference type="ARBA" id="ARBA00082293"/>
    </source>
</evidence>
<evidence type="ECO:0000256" key="8">
    <source>
        <dbReference type="ARBA" id="ARBA00050927"/>
    </source>
</evidence>
<comment type="catalytic activity">
    <reaction evidence="7">
        <text>17beta-hydroxy-5alpha-androstan-3-one + NAD(+) = 5alpha-androstan-3,17-dione + NADH + H(+)</text>
        <dbReference type="Rhea" id="RHEA:41992"/>
        <dbReference type="ChEBI" id="CHEBI:15378"/>
        <dbReference type="ChEBI" id="CHEBI:15994"/>
        <dbReference type="ChEBI" id="CHEBI:16330"/>
        <dbReference type="ChEBI" id="CHEBI:57540"/>
        <dbReference type="ChEBI" id="CHEBI:57945"/>
    </reaction>
    <physiologicalReaction direction="left-to-right" evidence="7">
        <dbReference type="Rhea" id="RHEA:41993"/>
    </physiologicalReaction>
</comment>
<dbReference type="PROSITE" id="PS00061">
    <property type="entry name" value="ADH_SHORT"/>
    <property type="match status" value="1"/>
</dbReference>
<dbReference type="PRINTS" id="PR00081">
    <property type="entry name" value="GDHRDH"/>
</dbReference>
<evidence type="ECO:0000256" key="11">
    <source>
        <dbReference type="ARBA" id="ARBA00051831"/>
    </source>
</evidence>
<dbReference type="Proteomes" id="UP001162640">
    <property type="component" value="Unassembled WGS sequence"/>
</dbReference>
<evidence type="ECO:0000256" key="10">
    <source>
        <dbReference type="ARBA" id="ARBA00051637"/>
    </source>
</evidence>
<evidence type="ECO:0000256" key="12">
    <source>
        <dbReference type="ARBA" id="ARBA00052095"/>
    </source>
</evidence>
<dbReference type="CDD" id="cd05371">
    <property type="entry name" value="HSD10-like_SDR_c"/>
    <property type="match status" value="1"/>
</dbReference>
<evidence type="ECO:0000256" key="15">
    <source>
        <dbReference type="ARBA" id="ARBA00072938"/>
    </source>
</evidence>
<protein>
    <recommendedName>
        <fullName evidence="15">3-hydroxyacyl-CoA dehydrogenase type-2</fullName>
        <ecNumber evidence="3">1.1.1.53</ecNumber>
    </recommendedName>
    <alternativeName>
        <fullName evidence="17">3-hydroxyacyl-CoA dehydrogenase type II</fullName>
    </alternativeName>
    <alternativeName>
        <fullName evidence="18">Mitochondrial ribonuclease P protein 2</fullName>
    </alternativeName>
    <alternativeName>
        <fullName evidence="16">Type II HADH</fullName>
    </alternativeName>
</protein>
<evidence type="ECO:0000256" key="4">
    <source>
        <dbReference type="ARBA" id="ARBA00049381"/>
    </source>
</evidence>
<evidence type="ECO:0000256" key="6">
    <source>
        <dbReference type="ARBA" id="ARBA00050365"/>
    </source>
</evidence>
<evidence type="ECO:0000256" key="13">
    <source>
        <dbReference type="ARBA" id="ARBA00052417"/>
    </source>
</evidence>
<dbReference type="PRINTS" id="PR00080">
    <property type="entry name" value="SDRFAMILY"/>
</dbReference>
<evidence type="ECO:0000256" key="5">
    <source>
        <dbReference type="ARBA" id="ARBA00050141"/>
    </source>
</evidence>
<reference evidence="21" key="1">
    <citation type="journal article" date="2023" name="Commun. Biol.">
        <title>Genome analysis of Parmales, the sister group of diatoms, reveals the evolutionary specialization of diatoms from phago-mixotrophs to photoautotrophs.</title>
        <authorList>
            <person name="Ban H."/>
            <person name="Sato S."/>
            <person name="Yoshikawa S."/>
            <person name="Yamada K."/>
            <person name="Nakamura Y."/>
            <person name="Ichinomiya M."/>
            <person name="Sato N."/>
            <person name="Blanc-Mathieu R."/>
            <person name="Endo H."/>
            <person name="Kuwata A."/>
            <person name="Ogata H."/>
        </authorList>
    </citation>
    <scope>NUCLEOTIDE SEQUENCE [LARGE SCALE GENOMIC DNA]</scope>
</reference>
<name>A0A9W6ZDF6_9STRA</name>
<evidence type="ECO:0000256" key="9">
    <source>
        <dbReference type="ARBA" id="ARBA00051004"/>
    </source>
</evidence>
<comment type="catalytic activity">
    <reaction evidence="6">
        <text>5alpha-androstane-3alpha,17beta-diol + NAD(+) = 17beta-hydroxy-5alpha-androstan-3-one + NADH + H(+)</text>
        <dbReference type="Rhea" id="RHEA:42004"/>
        <dbReference type="ChEBI" id="CHEBI:15378"/>
        <dbReference type="ChEBI" id="CHEBI:16330"/>
        <dbReference type="ChEBI" id="CHEBI:36713"/>
        <dbReference type="ChEBI" id="CHEBI:57540"/>
        <dbReference type="ChEBI" id="CHEBI:57945"/>
        <dbReference type="EC" id="1.1.1.53"/>
    </reaction>
    <physiologicalReaction direction="right-to-left" evidence="6">
        <dbReference type="Rhea" id="RHEA:42006"/>
    </physiologicalReaction>
</comment>
<organism evidence="20 21">
    <name type="scientific">Triparma laevis f. inornata</name>
    <dbReference type="NCBI Taxonomy" id="1714386"/>
    <lineage>
        <taxon>Eukaryota</taxon>
        <taxon>Sar</taxon>
        <taxon>Stramenopiles</taxon>
        <taxon>Ochrophyta</taxon>
        <taxon>Bolidophyceae</taxon>
        <taxon>Parmales</taxon>
        <taxon>Triparmaceae</taxon>
        <taxon>Triparma</taxon>
    </lineage>
</organism>
<evidence type="ECO:0000256" key="1">
    <source>
        <dbReference type="ARBA" id="ARBA00006484"/>
    </source>
</evidence>
<comment type="catalytic activity">
    <reaction evidence="9">
        <text>(3S)-3-hydroxybutanoyl-CoA + NAD(+) = acetoacetyl-CoA + NADH + H(+)</text>
        <dbReference type="Rhea" id="RHEA:30799"/>
        <dbReference type="ChEBI" id="CHEBI:15378"/>
        <dbReference type="ChEBI" id="CHEBI:57286"/>
        <dbReference type="ChEBI" id="CHEBI:57316"/>
        <dbReference type="ChEBI" id="CHEBI:57540"/>
        <dbReference type="ChEBI" id="CHEBI:57945"/>
    </reaction>
    <physiologicalReaction direction="left-to-right" evidence="9">
        <dbReference type="Rhea" id="RHEA:30800"/>
    </physiologicalReaction>
    <physiologicalReaction direction="right-to-left" evidence="9">
        <dbReference type="Rhea" id="RHEA:30801"/>
    </physiologicalReaction>
</comment>
<evidence type="ECO:0000256" key="14">
    <source>
        <dbReference type="ARBA" id="ARBA00052668"/>
    </source>
</evidence>
<dbReference type="AlphaFoldDB" id="A0A9W6ZDF6"/>
<evidence type="ECO:0000256" key="2">
    <source>
        <dbReference type="ARBA" id="ARBA00023002"/>
    </source>
</evidence>
<evidence type="ECO:0000256" key="3">
    <source>
        <dbReference type="ARBA" id="ARBA00024071"/>
    </source>
</evidence>
<accession>A0A9W6ZDF6</accession>
<evidence type="ECO:0000256" key="7">
    <source>
        <dbReference type="ARBA" id="ARBA00050435"/>
    </source>
</evidence>
<dbReference type="GO" id="GO:0047044">
    <property type="term" value="F:androstan-3-alpha,17-beta-diol dehydrogenase (NAD+) activity"/>
    <property type="evidence" value="ECO:0007669"/>
    <property type="project" value="UniProtKB-EC"/>
</dbReference>
<dbReference type="InterPro" id="IPR036291">
    <property type="entry name" value="NAD(P)-bd_dom_sf"/>
</dbReference>
<comment type="catalytic activity">
    <reaction evidence="10">
        <text>3beta,7beta-dihydroxy-5beta-cholan-24-oate + NAD(+) = 3beta-hydroxy-7-oxo-5beta-cholan-24-oate + NADH + H(+)</text>
        <dbReference type="Rhea" id="RHEA:42024"/>
        <dbReference type="ChEBI" id="CHEBI:15378"/>
        <dbReference type="ChEBI" id="CHEBI:57540"/>
        <dbReference type="ChEBI" id="CHEBI:57945"/>
        <dbReference type="ChEBI" id="CHEBI:78602"/>
        <dbReference type="ChEBI" id="CHEBI:78603"/>
    </reaction>
    <physiologicalReaction direction="left-to-right" evidence="10">
        <dbReference type="Rhea" id="RHEA:42025"/>
    </physiologicalReaction>
</comment>
<dbReference type="GO" id="GO:0003857">
    <property type="term" value="F:(3S)-3-hydroxyacyl-CoA dehydrogenase (NAD+) activity"/>
    <property type="evidence" value="ECO:0007669"/>
    <property type="project" value="UniProtKB-EC"/>
</dbReference>
<sequence>MLKNTISLVTGSASGLGRATVERIISSGGKAIICDLPSQAELADKIISDLGSDNVKFSPCDVTSPDDVTAALDLAESNFGAVNAAISCAGIATASKTLGRKGPHSLEMFSNVLQVNTTGTFNVIRLASERMSTLEPDANGQRGVIINTASIAAYDGQVGQAAYAASKGAIVGLTLPVARDLSSIGVRCMTIAPGLFLTPLLAGLPEKVQEEMGKQIPCPRRLGDPAEFGQLVESIITNPMLNGEVIRLDGGYRMPP</sequence>
<dbReference type="SUPFAM" id="SSF51735">
    <property type="entry name" value="NAD(P)-binding Rossmann-fold domains"/>
    <property type="match status" value="1"/>
</dbReference>
<comment type="catalytic activity">
    <reaction evidence="12">
        <text>5alpha-pregnan-20beta-ol-3-one + NAD(+) = 5alpha-pregnane-3,20-dione + NADH + H(+)</text>
        <dbReference type="Rhea" id="RHEA:42008"/>
        <dbReference type="ChEBI" id="CHEBI:15378"/>
        <dbReference type="ChEBI" id="CHEBI:28952"/>
        <dbReference type="ChEBI" id="CHEBI:57540"/>
        <dbReference type="ChEBI" id="CHEBI:57945"/>
        <dbReference type="ChEBI" id="CHEBI:78594"/>
    </reaction>
    <physiologicalReaction direction="left-to-right" evidence="12">
        <dbReference type="Rhea" id="RHEA:42009"/>
    </physiologicalReaction>
</comment>
<comment type="catalytic activity">
    <reaction evidence="4">
        <text>17beta-estradiol + NAD(+) = estrone + NADH + H(+)</text>
        <dbReference type="Rhea" id="RHEA:24612"/>
        <dbReference type="ChEBI" id="CHEBI:15378"/>
        <dbReference type="ChEBI" id="CHEBI:16469"/>
        <dbReference type="ChEBI" id="CHEBI:17263"/>
        <dbReference type="ChEBI" id="CHEBI:57540"/>
        <dbReference type="ChEBI" id="CHEBI:57945"/>
        <dbReference type="EC" id="1.1.1.62"/>
    </reaction>
    <physiologicalReaction direction="left-to-right" evidence="4">
        <dbReference type="Rhea" id="RHEA:24613"/>
    </physiologicalReaction>
</comment>
<dbReference type="EMBL" id="BLQM01000005">
    <property type="protein sequence ID" value="GMH48519.1"/>
    <property type="molecule type" value="Genomic_DNA"/>
</dbReference>
<dbReference type="FunFam" id="3.40.50.720:FF:000215">
    <property type="entry name" value="3-hydroxyacyl-CoA dehydrogenase type-2"/>
    <property type="match status" value="1"/>
</dbReference>
<evidence type="ECO:0000256" key="16">
    <source>
        <dbReference type="ARBA" id="ARBA00079624"/>
    </source>
</evidence>
<comment type="catalytic activity">
    <reaction evidence="13">
        <text>cortisone + NAD(+) = 17alpha-hydroxypregn-4-en-3,11,20-trione-21-al + NADH + H(+)</text>
        <dbReference type="Rhea" id="RHEA:42016"/>
        <dbReference type="ChEBI" id="CHEBI:15378"/>
        <dbReference type="ChEBI" id="CHEBI:16962"/>
        <dbReference type="ChEBI" id="CHEBI:57540"/>
        <dbReference type="ChEBI" id="CHEBI:57945"/>
        <dbReference type="ChEBI" id="CHEBI:78596"/>
    </reaction>
    <physiologicalReaction direction="left-to-right" evidence="13">
        <dbReference type="Rhea" id="RHEA:42017"/>
    </physiologicalReaction>
</comment>
<comment type="similarity">
    <text evidence="1 19">Belongs to the short-chain dehydrogenases/reductases (SDR) family.</text>
</comment>
<comment type="caution">
    <text evidence="20">The sequence shown here is derived from an EMBL/GenBank/DDBJ whole genome shotgun (WGS) entry which is preliminary data.</text>
</comment>
<dbReference type="GO" id="GO:0004303">
    <property type="term" value="F:estradiol 17-beta-dehydrogenase [NAD(P)+] activity"/>
    <property type="evidence" value="ECO:0007669"/>
    <property type="project" value="UniProtKB-EC"/>
</dbReference>
<dbReference type="PANTHER" id="PTHR43658:SF8">
    <property type="entry name" value="17-BETA-HYDROXYSTEROID DEHYDROGENASE 14-RELATED"/>
    <property type="match status" value="1"/>
</dbReference>
<gene>
    <name evidence="20" type="ORF">TL16_g00308</name>
</gene>
<comment type="catalytic activity">
    <reaction evidence="8">
        <text>cortisol + NAD(+) = 11beta,17alpha-dihydroxypregn-4-ene-3,20,21-trione + NADH + H(+)</text>
        <dbReference type="Rhea" id="RHEA:42012"/>
        <dbReference type="ChEBI" id="CHEBI:15378"/>
        <dbReference type="ChEBI" id="CHEBI:17650"/>
        <dbReference type="ChEBI" id="CHEBI:57540"/>
        <dbReference type="ChEBI" id="CHEBI:57945"/>
        <dbReference type="ChEBI" id="CHEBI:78595"/>
    </reaction>
    <physiologicalReaction direction="left-to-right" evidence="8">
        <dbReference type="Rhea" id="RHEA:42013"/>
    </physiologicalReaction>
</comment>
<evidence type="ECO:0000313" key="21">
    <source>
        <dbReference type="Proteomes" id="UP001162640"/>
    </source>
</evidence>
<comment type="catalytic activity">
    <reaction evidence="5">
        <text>a (3S)-3-hydroxyacyl-CoA + NAD(+) = a 3-oxoacyl-CoA + NADH + H(+)</text>
        <dbReference type="Rhea" id="RHEA:22432"/>
        <dbReference type="ChEBI" id="CHEBI:15378"/>
        <dbReference type="ChEBI" id="CHEBI:57318"/>
        <dbReference type="ChEBI" id="CHEBI:57540"/>
        <dbReference type="ChEBI" id="CHEBI:57945"/>
        <dbReference type="ChEBI" id="CHEBI:90726"/>
        <dbReference type="EC" id="1.1.1.35"/>
    </reaction>
    <physiologicalReaction direction="left-to-right" evidence="5">
        <dbReference type="Rhea" id="RHEA:22433"/>
    </physiologicalReaction>
    <physiologicalReaction direction="right-to-left" evidence="5">
        <dbReference type="Rhea" id="RHEA:22434"/>
    </physiologicalReaction>
</comment>
<evidence type="ECO:0000256" key="19">
    <source>
        <dbReference type="RuleBase" id="RU000363"/>
    </source>
</evidence>
<dbReference type="Gene3D" id="3.40.50.720">
    <property type="entry name" value="NAD(P)-binding Rossmann-like Domain"/>
    <property type="match status" value="1"/>
</dbReference>
<evidence type="ECO:0000313" key="20">
    <source>
        <dbReference type="EMBL" id="GMH48519.1"/>
    </source>
</evidence>
<dbReference type="InterPro" id="IPR020904">
    <property type="entry name" value="Sc_DH/Rdtase_CS"/>
</dbReference>